<gene>
    <name evidence="2" type="ORF">RE6C_02388</name>
</gene>
<keyword evidence="3" id="KW-1185">Reference proteome</keyword>
<name>M2B3V9_9BACT</name>
<comment type="caution">
    <text evidence="2">The sequence shown here is derived from an EMBL/GenBank/DDBJ whole genome shotgun (WGS) entry which is preliminary data.</text>
</comment>
<dbReference type="Proteomes" id="UP000011529">
    <property type="component" value="Unassembled WGS sequence"/>
</dbReference>
<protein>
    <submittedName>
        <fullName evidence="2">Vitamin B12-dependent ribonucleotide reductase</fullName>
    </submittedName>
</protein>
<dbReference type="AlphaFoldDB" id="M2B3V9"/>
<feature type="region of interest" description="Disordered" evidence="1">
    <location>
        <begin position="114"/>
        <end position="148"/>
    </location>
</feature>
<organism evidence="2 3">
    <name type="scientific">Rhodopirellula europaea 6C</name>
    <dbReference type="NCBI Taxonomy" id="1263867"/>
    <lineage>
        <taxon>Bacteria</taxon>
        <taxon>Pseudomonadati</taxon>
        <taxon>Planctomycetota</taxon>
        <taxon>Planctomycetia</taxon>
        <taxon>Pirellulales</taxon>
        <taxon>Pirellulaceae</taxon>
        <taxon>Rhodopirellula</taxon>
    </lineage>
</organism>
<accession>M2B3V9</accession>
<reference evidence="2" key="2">
    <citation type="journal article" date="2013" name="Mar. Genomics">
        <title>Expression of sulfatases in Rhodopirellula baltica and the diversity of sulfatases in the genus Rhodopirellula.</title>
        <authorList>
            <person name="Wegner C.E."/>
            <person name="Richter-Heitmann T."/>
            <person name="Klindworth A."/>
            <person name="Klockow C."/>
            <person name="Richter M."/>
            <person name="Achstetter T."/>
            <person name="Glockner F.O."/>
            <person name="Harder J."/>
        </authorList>
    </citation>
    <scope>NUCLEOTIDE SEQUENCE [LARGE SCALE GENOMIC DNA]</scope>
    <source>
        <strain evidence="2">6C</strain>
    </source>
</reference>
<evidence type="ECO:0000313" key="3">
    <source>
        <dbReference type="Proteomes" id="UP000011529"/>
    </source>
</evidence>
<feature type="compositionally biased region" description="Low complexity" evidence="1">
    <location>
        <begin position="72"/>
        <end position="82"/>
    </location>
</feature>
<proteinExistence type="predicted"/>
<feature type="region of interest" description="Disordered" evidence="1">
    <location>
        <begin position="57"/>
        <end position="82"/>
    </location>
</feature>
<evidence type="ECO:0000256" key="1">
    <source>
        <dbReference type="SAM" id="MobiDB-lite"/>
    </source>
</evidence>
<evidence type="ECO:0000313" key="2">
    <source>
        <dbReference type="EMBL" id="EMB16899.1"/>
    </source>
</evidence>
<dbReference type="PATRIC" id="fig|1263867.3.peg.2548"/>
<reference evidence="2" key="1">
    <citation type="submission" date="2012-11" db="EMBL/GenBank/DDBJ databases">
        <title>Permanent draft genomes of Rhodopirellula europaea strain SH398 and 6C.</title>
        <authorList>
            <person name="Richter M."/>
            <person name="Richter-Heitmann T."/>
            <person name="Frank C."/>
            <person name="Harder J."/>
            <person name="Glockner F.O."/>
        </authorList>
    </citation>
    <scope>NUCLEOTIDE SEQUENCE</scope>
    <source>
        <strain evidence="2">6C</strain>
    </source>
</reference>
<sequence length="188" mass="19224">MQYGVPLEVIVNKFSHTRFEPMGHTSNKDIRIAKSVVDYIARWLGITFMSGNDQYPNAEGATTTGGNGPDMTTAPAGATANNNSPVMAELRADAGAAVALVERATLLASLQTGASNGSATNGHSNGQSSGGSSDGAVAQPAVDGLGGQADQFSRFQTDAPSCDNCGSITVRNGNCYLCHNCGNSMGCS</sequence>
<dbReference type="EMBL" id="ANMO01000114">
    <property type="protein sequence ID" value="EMB16899.1"/>
    <property type="molecule type" value="Genomic_DNA"/>
</dbReference>